<proteinExistence type="predicted"/>
<name>A0AAV5MF70_9ROSI</name>
<organism evidence="6 7">
    <name type="scientific">Rubroshorea leprosula</name>
    <dbReference type="NCBI Taxonomy" id="152421"/>
    <lineage>
        <taxon>Eukaryota</taxon>
        <taxon>Viridiplantae</taxon>
        <taxon>Streptophyta</taxon>
        <taxon>Embryophyta</taxon>
        <taxon>Tracheophyta</taxon>
        <taxon>Spermatophyta</taxon>
        <taxon>Magnoliopsida</taxon>
        <taxon>eudicotyledons</taxon>
        <taxon>Gunneridae</taxon>
        <taxon>Pentapetalae</taxon>
        <taxon>rosids</taxon>
        <taxon>malvids</taxon>
        <taxon>Malvales</taxon>
        <taxon>Dipterocarpaceae</taxon>
        <taxon>Rubroshorea</taxon>
    </lineage>
</organism>
<feature type="compositionally biased region" description="Polar residues" evidence="2">
    <location>
        <begin position="464"/>
        <end position="483"/>
    </location>
</feature>
<comment type="caution">
    <text evidence="6">The sequence shown here is derived from an EMBL/GenBank/DDBJ whole genome shotgun (WGS) entry which is preliminary data.</text>
</comment>
<protein>
    <recommendedName>
        <fullName evidence="8">Reverse transcriptase</fullName>
    </recommendedName>
</protein>
<feature type="domain" description="RNase H type-1" evidence="5">
    <location>
        <begin position="1517"/>
        <end position="1651"/>
    </location>
</feature>
<dbReference type="Pfam" id="PF13456">
    <property type="entry name" value="RVT_3"/>
    <property type="match status" value="1"/>
</dbReference>
<dbReference type="PROSITE" id="PS50878">
    <property type="entry name" value="RT_POL"/>
    <property type="match status" value="1"/>
</dbReference>
<keyword evidence="1" id="KW-0862">Zinc</keyword>
<evidence type="ECO:0000313" key="7">
    <source>
        <dbReference type="Proteomes" id="UP001054252"/>
    </source>
</evidence>
<dbReference type="InterPro" id="IPR036691">
    <property type="entry name" value="Endo/exonu/phosph_ase_sf"/>
</dbReference>
<feature type="domain" description="CCHC-type" evidence="3">
    <location>
        <begin position="267"/>
        <end position="281"/>
    </location>
</feature>
<dbReference type="GO" id="GO:0003676">
    <property type="term" value="F:nucleic acid binding"/>
    <property type="evidence" value="ECO:0007669"/>
    <property type="project" value="InterPro"/>
</dbReference>
<keyword evidence="1" id="KW-0863">Zinc-finger</keyword>
<dbReference type="InterPro" id="IPR001878">
    <property type="entry name" value="Znf_CCHC"/>
</dbReference>
<dbReference type="InterPro" id="IPR025558">
    <property type="entry name" value="DUF4283"/>
</dbReference>
<dbReference type="Gene3D" id="3.30.420.10">
    <property type="entry name" value="Ribonuclease H-like superfamily/Ribonuclease H"/>
    <property type="match status" value="1"/>
</dbReference>
<dbReference type="InterPro" id="IPR044730">
    <property type="entry name" value="RNase_H-like_dom_plant"/>
</dbReference>
<dbReference type="SUPFAM" id="SSF56672">
    <property type="entry name" value="DNA/RNA polymerases"/>
    <property type="match status" value="1"/>
</dbReference>
<keyword evidence="7" id="KW-1185">Reference proteome</keyword>
<gene>
    <name evidence="6" type="ORF">SLEP1_g55376</name>
</gene>
<keyword evidence="1" id="KW-0479">Metal-binding</keyword>
<evidence type="ECO:0000259" key="4">
    <source>
        <dbReference type="PROSITE" id="PS50878"/>
    </source>
</evidence>
<dbReference type="SUPFAM" id="SSF56219">
    <property type="entry name" value="DNase I-like"/>
    <property type="match status" value="1"/>
</dbReference>
<dbReference type="EMBL" id="BPVZ01000262">
    <property type="protein sequence ID" value="GKV48576.1"/>
    <property type="molecule type" value="Genomic_DNA"/>
</dbReference>
<accession>A0AAV5MF70</accession>
<dbReference type="Pfam" id="PF00078">
    <property type="entry name" value="RVT_1"/>
    <property type="match status" value="1"/>
</dbReference>
<dbReference type="InterPro" id="IPR043502">
    <property type="entry name" value="DNA/RNA_pol_sf"/>
</dbReference>
<feature type="region of interest" description="Disordered" evidence="2">
    <location>
        <begin position="1"/>
        <end position="32"/>
    </location>
</feature>
<reference evidence="6 7" key="1">
    <citation type="journal article" date="2021" name="Commun. Biol.">
        <title>The genome of Shorea leprosula (Dipterocarpaceae) highlights the ecological relevance of drought in aseasonal tropical rainforests.</title>
        <authorList>
            <person name="Ng K.K.S."/>
            <person name="Kobayashi M.J."/>
            <person name="Fawcett J.A."/>
            <person name="Hatakeyama M."/>
            <person name="Paape T."/>
            <person name="Ng C.H."/>
            <person name="Ang C.C."/>
            <person name="Tnah L.H."/>
            <person name="Lee C.T."/>
            <person name="Nishiyama T."/>
            <person name="Sese J."/>
            <person name="O'Brien M.J."/>
            <person name="Copetti D."/>
            <person name="Mohd Noor M.I."/>
            <person name="Ong R.C."/>
            <person name="Putra M."/>
            <person name="Sireger I.Z."/>
            <person name="Indrioko S."/>
            <person name="Kosugi Y."/>
            <person name="Izuno A."/>
            <person name="Isagi Y."/>
            <person name="Lee S.L."/>
            <person name="Shimizu K.K."/>
        </authorList>
    </citation>
    <scope>NUCLEOTIDE SEQUENCE [LARGE SCALE GENOMIC DNA]</scope>
    <source>
        <strain evidence="6">214</strain>
    </source>
</reference>
<dbReference type="CDD" id="cd06222">
    <property type="entry name" value="RNase_H_like"/>
    <property type="match status" value="1"/>
</dbReference>
<dbReference type="Pfam" id="PF13966">
    <property type="entry name" value="zf-RVT"/>
    <property type="match status" value="1"/>
</dbReference>
<evidence type="ECO:0000256" key="1">
    <source>
        <dbReference type="PROSITE-ProRule" id="PRU00047"/>
    </source>
</evidence>
<feature type="compositionally biased region" description="Polar residues" evidence="2">
    <location>
        <begin position="335"/>
        <end position="366"/>
    </location>
</feature>
<evidence type="ECO:0000259" key="3">
    <source>
        <dbReference type="PROSITE" id="PS50158"/>
    </source>
</evidence>
<dbReference type="Pfam" id="PF14111">
    <property type="entry name" value="DUF4283"/>
    <property type="match status" value="1"/>
</dbReference>
<dbReference type="GO" id="GO:0008270">
    <property type="term" value="F:zinc ion binding"/>
    <property type="evidence" value="ECO:0007669"/>
    <property type="project" value="UniProtKB-KW"/>
</dbReference>
<evidence type="ECO:0008006" key="8">
    <source>
        <dbReference type="Google" id="ProtNLM"/>
    </source>
</evidence>
<dbReference type="SUPFAM" id="SSF53098">
    <property type="entry name" value="Ribonuclease H-like"/>
    <property type="match status" value="1"/>
</dbReference>
<dbReference type="CDD" id="cd01650">
    <property type="entry name" value="RT_nLTR_like"/>
    <property type="match status" value="1"/>
</dbReference>
<evidence type="ECO:0000259" key="5">
    <source>
        <dbReference type="PROSITE" id="PS50879"/>
    </source>
</evidence>
<feature type="region of interest" description="Disordered" evidence="2">
    <location>
        <begin position="329"/>
        <end position="366"/>
    </location>
</feature>
<dbReference type="InterPro" id="IPR036397">
    <property type="entry name" value="RNaseH_sf"/>
</dbReference>
<dbReference type="PROSITE" id="PS50158">
    <property type="entry name" value="ZF_CCHC"/>
    <property type="match status" value="1"/>
</dbReference>
<dbReference type="InterPro" id="IPR012337">
    <property type="entry name" value="RNaseH-like_sf"/>
</dbReference>
<dbReference type="GO" id="GO:0004523">
    <property type="term" value="F:RNA-DNA hybrid ribonuclease activity"/>
    <property type="evidence" value="ECO:0007669"/>
    <property type="project" value="InterPro"/>
</dbReference>
<dbReference type="InterPro" id="IPR026960">
    <property type="entry name" value="RVT-Znf"/>
</dbReference>
<dbReference type="PROSITE" id="PS50879">
    <property type="entry name" value="RNASE_H_1"/>
    <property type="match status" value="1"/>
</dbReference>
<feature type="domain" description="Reverse transcriptase" evidence="4">
    <location>
        <begin position="792"/>
        <end position="1073"/>
    </location>
</feature>
<dbReference type="PANTHER" id="PTHR33116:SF70">
    <property type="entry name" value="NON-LTR RETROELEMENT REVERSE TRANSCRIPTASE-LIKE PROTEIN"/>
    <property type="match status" value="1"/>
</dbReference>
<dbReference type="InterPro" id="IPR002156">
    <property type="entry name" value="RNaseH_domain"/>
</dbReference>
<evidence type="ECO:0000256" key="2">
    <source>
        <dbReference type="SAM" id="MobiDB-lite"/>
    </source>
</evidence>
<evidence type="ECO:0000313" key="6">
    <source>
        <dbReference type="EMBL" id="GKV48576.1"/>
    </source>
</evidence>
<feature type="compositionally biased region" description="Polar residues" evidence="2">
    <location>
        <begin position="1"/>
        <end position="18"/>
    </location>
</feature>
<dbReference type="PANTHER" id="PTHR33116">
    <property type="entry name" value="REVERSE TRANSCRIPTASE ZINC-BINDING DOMAIN-CONTAINING PROTEIN-RELATED-RELATED"/>
    <property type="match status" value="1"/>
</dbReference>
<sequence>MSATANPSPNPQESNLLSRSIERIKGDGNPPIAEEYHLYEAPPKLLSYRDMLPSLEPTSILCDSSNRDEILEEDSDFEDDGIIPTIHISKEEKKRIRTPWLNSLIIKAFGTDKAGYNFIFPRIKAQWKPRGKMDCIDLGLDFFLIRFYDKEDLNRVLHGGPWFVEPHFLTVRRWEPSFDPAKATFKTMEIWARLLHLPIEYYDVQILERIGNMLGTPLRLDAHTAHQSRGQYARICIQVDLNEPLVPFVRIGKHVQKVLYKGPAALCYACGCVGHKEDKCPLKTPHPMAIVEEQLTDSQNSQVPAEGNCKDLPDSQGFGPWMLVERRKNKKKQNHSQINNPMSQLTGSRNGSRIVNSKGNHNSDTTFNVVTVANNGQIAMTQMTNTNHKDHQLGSSCAAGLESIANDPTHHNTIQVDKEQQVYLSGRGVSVGDEQKLTVNQGLDARDSAKLLAQTHSGNERSGSHPLPSSSNEQDSTTLGTLSPDSCITQKVVWTPLAEMVRWDSWSEPIAPKVFTTQMDHPFLCLFRMMGCMKTVHLVVRKEEVQNTLSQYKQIVLPYYFSEVNMMVLNKEGQPVWLQELDRWVMTTFSRRTWTMKIMSWNCHGVASQDFKRNAMDIINQHNPGIFVIMETKLAGARASEAAEALKFPRKVIVDTDGLTGGIWLLWDDKKFCVDILSTSPQVIHATVQDGFGSWTSEVHTIETIVTTHFKSLYSTSLTHSFHDSFNNIQNGHIVSSSSWHLLTSPPSDSEIKKAIFSMKPFKAPGPNGLHAAFLQKFWLLLKDKLCPEIRDIFSSGVMPDSWSASLIALIPKNSNPESISHFRPIGLCNVPYKIVTKIIVLRLKELMGDLISPMQSSFLPGQNGIDNVILLREFVHSFHKRKGRQGNMIVKLDLEKAFDWLEWSFIREALIFFNLPPLMIKLIMSCISSTSLSCIINGGATDSFKPSRGLRQGDPLSPYLFILCLEFLSLKLHHDISIGLWKGSKLGKSGPLFSHIFFADDLIFVGKASISNASYLKEMLDFFCFRFGQSINQDKSKVFFSTNVNSTTRYDICQTLGYVETLSLGKYLGFPISPKKVKKSDCAFIVDKVRSKLAGWKANKLSLAWRATLASSVLSSIPNYYMQGLYLPASVHSELDTISRNFIWGFTSNKRKVNLVSWERITQPKKVGGIDIRANKEANQAAMAKLHWRMTTETHKPWAKVFISKYKIKTPLHNFSTLSSLVCKDITKGRDIIEKGISWIPRDGSRILFWQDKWLFKESLCSIYYGPFRPHDFFVTLKDILLPDGKWNLDIIAYPLSQDIMQKIIATPIQKHSFDQDSFIWNSASNGKFSMKSAYYMAKNIQRPQDENWSWIWKVNTIPRIQYFLWLLMHGRILTFDTLAQWGVVSNNGCPRCSNEPKTLNHLFRECQYASSFWDSIGPYSNSYNDQKLDFRSWIRVNACRTNSNLFPSTWSTIFSYAIWAIWYSRNLLVHDKKQLSIIQLKHTTLDKAQEFIKHNPTHIESKPKNTISVGWVPPPDGFVKLNTDGSALGNPSIAGAGGLLRDHLGRWIIGFARNIGWTTIIAVELWAIRDGLEIAISKEFSKIIVETDSKIATMLIGSADASLHSLGVLISDCRSLLERLSNVQIIHIYKEANAAADFMAKLGTSSVMDFVLYEESPPGISSILFHDRIGTVFPRTSVTA</sequence>
<dbReference type="Proteomes" id="UP001054252">
    <property type="component" value="Unassembled WGS sequence"/>
</dbReference>
<dbReference type="InterPro" id="IPR000477">
    <property type="entry name" value="RT_dom"/>
</dbReference>
<dbReference type="Gene3D" id="3.60.10.10">
    <property type="entry name" value="Endonuclease/exonuclease/phosphatase"/>
    <property type="match status" value="1"/>
</dbReference>
<feature type="region of interest" description="Disordered" evidence="2">
    <location>
        <begin position="455"/>
        <end position="483"/>
    </location>
</feature>